<accession>A0ACB9YMW4</accession>
<evidence type="ECO:0000313" key="2">
    <source>
        <dbReference type="Proteomes" id="UP001497700"/>
    </source>
</evidence>
<dbReference type="EMBL" id="MU393575">
    <property type="protein sequence ID" value="KAI4860724.1"/>
    <property type="molecule type" value="Genomic_DNA"/>
</dbReference>
<gene>
    <name evidence="1" type="ORF">F4820DRAFT_435967</name>
</gene>
<evidence type="ECO:0000313" key="1">
    <source>
        <dbReference type="EMBL" id="KAI4860724.1"/>
    </source>
</evidence>
<proteinExistence type="predicted"/>
<organism evidence="1 2">
    <name type="scientific">Hypoxylon rubiginosum</name>
    <dbReference type="NCBI Taxonomy" id="110542"/>
    <lineage>
        <taxon>Eukaryota</taxon>
        <taxon>Fungi</taxon>
        <taxon>Dikarya</taxon>
        <taxon>Ascomycota</taxon>
        <taxon>Pezizomycotina</taxon>
        <taxon>Sordariomycetes</taxon>
        <taxon>Xylariomycetidae</taxon>
        <taxon>Xylariales</taxon>
        <taxon>Hypoxylaceae</taxon>
        <taxon>Hypoxylon</taxon>
    </lineage>
</organism>
<sequence length="130" mass="14576">MLQPFYTGGDLHARIERSNALNSRIPLNQKVRWCADMAAAVAHTHRQAKTYHMDIKPGNFLIDEHDNLALGDWEQSDSPATTLAPEADGTWDVERAEVDHPVGDRPRLRYTKCDGPPRRNVEDGVLGDCT</sequence>
<dbReference type="Proteomes" id="UP001497700">
    <property type="component" value="Unassembled WGS sequence"/>
</dbReference>
<reference evidence="1 2" key="1">
    <citation type="journal article" date="2022" name="New Phytol.">
        <title>Ecological generalism drives hyperdiversity of secondary metabolite gene clusters in xylarialean endophytes.</title>
        <authorList>
            <person name="Franco M.E.E."/>
            <person name="Wisecaver J.H."/>
            <person name="Arnold A.E."/>
            <person name="Ju Y.M."/>
            <person name="Slot J.C."/>
            <person name="Ahrendt S."/>
            <person name="Moore L.P."/>
            <person name="Eastman K.E."/>
            <person name="Scott K."/>
            <person name="Konkel Z."/>
            <person name="Mondo S.J."/>
            <person name="Kuo A."/>
            <person name="Hayes R.D."/>
            <person name="Haridas S."/>
            <person name="Andreopoulos B."/>
            <person name="Riley R."/>
            <person name="LaButti K."/>
            <person name="Pangilinan J."/>
            <person name="Lipzen A."/>
            <person name="Amirebrahimi M."/>
            <person name="Yan J."/>
            <person name="Adam C."/>
            <person name="Keymanesh K."/>
            <person name="Ng V."/>
            <person name="Louie K."/>
            <person name="Northen T."/>
            <person name="Drula E."/>
            <person name="Henrissat B."/>
            <person name="Hsieh H.M."/>
            <person name="Youens-Clark K."/>
            <person name="Lutzoni F."/>
            <person name="Miadlikowska J."/>
            <person name="Eastwood D.C."/>
            <person name="Hamelin R.C."/>
            <person name="Grigoriev I.V."/>
            <person name="U'Ren J.M."/>
        </authorList>
    </citation>
    <scope>NUCLEOTIDE SEQUENCE [LARGE SCALE GENOMIC DNA]</scope>
    <source>
        <strain evidence="1 2">CBS 119005</strain>
    </source>
</reference>
<keyword evidence="2" id="KW-1185">Reference proteome</keyword>
<comment type="caution">
    <text evidence="1">The sequence shown here is derived from an EMBL/GenBank/DDBJ whole genome shotgun (WGS) entry which is preliminary data.</text>
</comment>
<protein>
    <submittedName>
        <fullName evidence="1">Uncharacterized protein</fullName>
    </submittedName>
</protein>
<name>A0ACB9YMW4_9PEZI</name>